<dbReference type="InterPro" id="IPR058130">
    <property type="entry name" value="PEA_transf_C"/>
</dbReference>
<keyword evidence="5 8" id="KW-1133">Transmembrane helix</keyword>
<name>A0A6G8RSP0_9GAMM</name>
<dbReference type="KEGG" id="asha:G8E00_01920"/>
<feature type="transmembrane region" description="Helical" evidence="8">
    <location>
        <begin position="100"/>
        <end position="126"/>
    </location>
</feature>
<evidence type="ECO:0000256" key="8">
    <source>
        <dbReference type="SAM" id="Phobius"/>
    </source>
</evidence>
<keyword evidence="2" id="KW-1003">Cell membrane</keyword>
<dbReference type="Gene3D" id="3.40.720.10">
    <property type="entry name" value="Alkaline Phosphatase, subunit A"/>
    <property type="match status" value="1"/>
</dbReference>
<dbReference type="InterPro" id="IPR000917">
    <property type="entry name" value="Sulfatase_N"/>
</dbReference>
<feature type="transmembrane region" description="Helical" evidence="8">
    <location>
        <begin position="10"/>
        <end position="28"/>
    </location>
</feature>
<evidence type="ECO:0000256" key="7">
    <source>
        <dbReference type="ARBA" id="ARBA00038481"/>
    </source>
</evidence>
<feature type="transmembrane region" description="Helical" evidence="8">
    <location>
        <begin position="59"/>
        <end position="80"/>
    </location>
</feature>
<dbReference type="RefSeq" id="WP_166221634.1">
    <property type="nucleotide sequence ID" value="NZ_CP049801.1"/>
</dbReference>
<dbReference type="AlphaFoldDB" id="A0A6G8RSP0"/>
<dbReference type="GO" id="GO:0016776">
    <property type="term" value="F:phosphotransferase activity, phosphate group as acceptor"/>
    <property type="evidence" value="ECO:0007669"/>
    <property type="project" value="TreeGrafter"/>
</dbReference>
<dbReference type="SUPFAM" id="SSF53649">
    <property type="entry name" value="Alkaline phosphatase-like"/>
    <property type="match status" value="1"/>
</dbReference>
<keyword evidence="11" id="KW-1185">Reference proteome</keyword>
<dbReference type="PANTHER" id="PTHR30443">
    <property type="entry name" value="INNER MEMBRANE PROTEIN"/>
    <property type="match status" value="1"/>
</dbReference>
<organism evidence="10 11">
    <name type="scientific">Acinetobacter shaoyimingii</name>
    <dbReference type="NCBI Taxonomy" id="2715164"/>
    <lineage>
        <taxon>Bacteria</taxon>
        <taxon>Pseudomonadati</taxon>
        <taxon>Pseudomonadota</taxon>
        <taxon>Gammaproteobacteria</taxon>
        <taxon>Moraxellales</taxon>
        <taxon>Moraxellaceae</taxon>
        <taxon>Acinetobacter</taxon>
    </lineage>
</organism>
<evidence type="ECO:0000256" key="1">
    <source>
        <dbReference type="ARBA" id="ARBA00004651"/>
    </source>
</evidence>
<dbReference type="GO" id="GO:0005886">
    <property type="term" value="C:plasma membrane"/>
    <property type="evidence" value="ECO:0007669"/>
    <property type="project" value="UniProtKB-SubCell"/>
</dbReference>
<dbReference type="PANTHER" id="PTHR30443:SF4">
    <property type="entry name" value="PHOSPHOETHANOLAMINE TRANSFERASE OPGE-RELATED"/>
    <property type="match status" value="1"/>
</dbReference>
<dbReference type="GO" id="GO:0009244">
    <property type="term" value="P:lipopolysaccharide core region biosynthetic process"/>
    <property type="evidence" value="ECO:0007669"/>
    <property type="project" value="TreeGrafter"/>
</dbReference>
<accession>A0A6G8RSP0</accession>
<gene>
    <name evidence="10" type="ORF">G8E00_01920</name>
</gene>
<evidence type="ECO:0000256" key="3">
    <source>
        <dbReference type="ARBA" id="ARBA00022679"/>
    </source>
</evidence>
<sequence>MLLFFKNNKVVEVICVVLLAILSSALLLNGINQYAPPIDIIIFALIILVLMGSEIAYRYFVFPILFLTLLYVPIGMSYGVPNFQNIVSLYATNFSEAKEFLFLIPLHNYLYALFLFISFFITKLIVTKKEIMFYKNKFFIIILFILFCSKTEIFEFYLDCYDSVHLVSKEIKELQKVSANDTWTVDSFTPKYKNHILIIGESARRDFFNAYGYPVQNTTFLSNSAGVLVDGLSSGDRYTIGSLRLMLTNPDVLNREADYSKTFIQLANKAGYKTYWFSNQGQFGKHDTPITAIANQSINKTFLKFNDYNSQNIQDTQLLTHLEKALDDKINEPKLVVLHTMGSHTNACDRLNYESQIYLAKDKRYEYLACYISSIHQTDDFIKSTYEILSDKFKKNGETFSIIYFSDHGLNQHFDGNKLKIDNAGESKRHYQIPLFKVSSDDEIRKVLKSEKSGLNFTRGIAHWLGIQSAQFEQYDLFDGISDKNDYGLKRIIEVNPAKDDPATVADFYLGTKEER</sequence>
<dbReference type="Proteomes" id="UP000502297">
    <property type="component" value="Chromosome"/>
</dbReference>
<evidence type="ECO:0000256" key="5">
    <source>
        <dbReference type="ARBA" id="ARBA00022989"/>
    </source>
</evidence>
<dbReference type="InterPro" id="IPR017850">
    <property type="entry name" value="Alkaline_phosphatase_core_sf"/>
</dbReference>
<protein>
    <submittedName>
        <fullName evidence="10">Phosphoethanolamine transferase</fullName>
    </submittedName>
</protein>
<evidence type="ECO:0000256" key="4">
    <source>
        <dbReference type="ARBA" id="ARBA00022692"/>
    </source>
</evidence>
<dbReference type="EMBL" id="CP049801">
    <property type="protein sequence ID" value="QIO04808.1"/>
    <property type="molecule type" value="Genomic_DNA"/>
</dbReference>
<evidence type="ECO:0000256" key="2">
    <source>
        <dbReference type="ARBA" id="ARBA00022475"/>
    </source>
</evidence>
<keyword evidence="3 10" id="KW-0808">Transferase</keyword>
<keyword evidence="6 8" id="KW-0472">Membrane</keyword>
<comment type="similarity">
    <text evidence="7">Belongs to the phosphoethanolamine transferase family.</text>
</comment>
<dbReference type="CDD" id="cd16017">
    <property type="entry name" value="LptA"/>
    <property type="match status" value="1"/>
</dbReference>
<comment type="subcellular location">
    <subcellularLocation>
        <location evidence="1">Cell membrane</location>
        <topology evidence="1">Multi-pass membrane protein</topology>
    </subcellularLocation>
</comment>
<keyword evidence="4 8" id="KW-0812">Transmembrane</keyword>
<proteinExistence type="inferred from homology"/>
<evidence type="ECO:0000313" key="10">
    <source>
        <dbReference type="EMBL" id="QIO04808.1"/>
    </source>
</evidence>
<feature type="domain" description="Sulfatase N-terminal" evidence="9">
    <location>
        <begin position="193"/>
        <end position="467"/>
    </location>
</feature>
<evidence type="ECO:0000259" key="9">
    <source>
        <dbReference type="Pfam" id="PF00884"/>
    </source>
</evidence>
<evidence type="ECO:0000313" key="11">
    <source>
        <dbReference type="Proteomes" id="UP000502297"/>
    </source>
</evidence>
<evidence type="ECO:0000256" key="6">
    <source>
        <dbReference type="ARBA" id="ARBA00023136"/>
    </source>
</evidence>
<dbReference type="Pfam" id="PF00884">
    <property type="entry name" value="Sulfatase"/>
    <property type="match status" value="1"/>
</dbReference>
<reference evidence="10 11" key="1">
    <citation type="submission" date="2020-03" db="EMBL/GenBank/DDBJ databases">
        <authorList>
            <person name="Zhu W."/>
        </authorList>
    </citation>
    <scope>NUCLEOTIDE SEQUENCE [LARGE SCALE GENOMIC DNA]</scope>
    <source>
        <strain evidence="10 11">323-1</strain>
    </source>
</reference>
<feature type="transmembrane region" description="Helical" evidence="8">
    <location>
        <begin position="138"/>
        <end position="158"/>
    </location>
</feature>
<dbReference type="InterPro" id="IPR040423">
    <property type="entry name" value="PEA_transferase"/>
</dbReference>
<feature type="transmembrane region" description="Helical" evidence="8">
    <location>
        <begin position="34"/>
        <end position="52"/>
    </location>
</feature>